<dbReference type="InterPro" id="IPR026444">
    <property type="entry name" value="Secre_tail"/>
</dbReference>
<gene>
    <name evidence="4" type="ORF">GCM10011444_07200</name>
</gene>
<dbReference type="Proteomes" id="UP000624701">
    <property type="component" value="Unassembled WGS sequence"/>
</dbReference>
<keyword evidence="1 2" id="KW-0732">Signal</keyword>
<name>A0ABQ2BV92_9FLAO</name>
<feature type="signal peptide" evidence="2">
    <location>
        <begin position="1"/>
        <end position="23"/>
    </location>
</feature>
<dbReference type="EMBL" id="BMDQ01000001">
    <property type="protein sequence ID" value="GGI56411.1"/>
    <property type="molecule type" value="Genomic_DNA"/>
</dbReference>
<protein>
    <recommendedName>
        <fullName evidence="3">Secretion system C-terminal sorting domain-containing protein</fullName>
    </recommendedName>
</protein>
<keyword evidence="5" id="KW-1185">Reference proteome</keyword>
<dbReference type="Pfam" id="PF18962">
    <property type="entry name" value="Por_Secre_tail"/>
    <property type="match status" value="1"/>
</dbReference>
<comment type="caution">
    <text evidence="4">The sequence shown here is derived from an EMBL/GenBank/DDBJ whole genome shotgun (WGS) entry which is preliminary data.</text>
</comment>
<evidence type="ECO:0000256" key="1">
    <source>
        <dbReference type="ARBA" id="ARBA00022729"/>
    </source>
</evidence>
<feature type="domain" description="Secretion system C-terminal sorting" evidence="3">
    <location>
        <begin position="577"/>
        <end position="644"/>
    </location>
</feature>
<evidence type="ECO:0000313" key="5">
    <source>
        <dbReference type="Proteomes" id="UP000624701"/>
    </source>
</evidence>
<dbReference type="RefSeq" id="WP_188373328.1">
    <property type="nucleotide sequence ID" value="NZ_BMDQ01000001.1"/>
</dbReference>
<feature type="chain" id="PRO_5045043407" description="Secretion system C-terminal sorting domain-containing protein" evidence="2">
    <location>
        <begin position="24"/>
        <end position="646"/>
    </location>
</feature>
<evidence type="ECO:0000313" key="4">
    <source>
        <dbReference type="EMBL" id="GGI56411.1"/>
    </source>
</evidence>
<proteinExistence type="predicted"/>
<dbReference type="NCBIfam" id="TIGR04183">
    <property type="entry name" value="Por_Secre_tail"/>
    <property type="match status" value="1"/>
</dbReference>
<organism evidence="4 5">
    <name type="scientific">Winogradskyella haliclonae</name>
    <dbReference type="NCBI Taxonomy" id="2048558"/>
    <lineage>
        <taxon>Bacteria</taxon>
        <taxon>Pseudomonadati</taxon>
        <taxon>Bacteroidota</taxon>
        <taxon>Flavobacteriia</taxon>
        <taxon>Flavobacteriales</taxon>
        <taxon>Flavobacteriaceae</taxon>
        <taxon>Winogradskyella</taxon>
    </lineage>
</organism>
<evidence type="ECO:0000256" key="2">
    <source>
        <dbReference type="SAM" id="SignalP"/>
    </source>
</evidence>
<reference evidence="5" key="1">
    <citation type="journal article" date="2019" name="Int. J. Syst. Evol. Microbiol.">
        <title>The Global Catalogue of Microorganisms (GCM) 10K type strain sequencing project: providing services to taxonomists for standard genome sequencing and annotation.</title>
        <authorList>
            <consortium name="The Broad Institute Genomics Platform"/>
            <consortium name="The Broad Institute Genome Sequencing Center for Infectious Disease"/>
            <person name="Wu L."/>
            <person name="Ma J."/>
        </authorList>
    </citation>
    <scope>NUCLEOTIDE SEQUENCE [LARGE SCALE GENOMIC DNA]</scope>
    <source>
        <strain evidence="5">CCM 8681</strain>
    </source>
</reference>
<sequence>MEISTQRLFITFILMAIGLQLTAATVTWDGGGDGTSWTDPLNWDTDALPTAADDVDLNGATVVLSANTTVQRVLVDGNLTINIGITLTISGFSGGDDGLEVQSSATVNNNGTIAISNIDITSTDADALYNRGTFTNNGTITVDGSGQHGIYLQGGTFTNAVGGSITVTNYGQFDSGGDGIYADDTGGTISTLNNNGTITVTMTGADDGIYINDGSVINNASMITIGGALGDNGIRIDDAGTFNNNTGGTLTINSTPDDQLFLDLTGTFSNTGLVNLNNAADVGLYVTDDGVFTNNNAGIVNVDGASNFAIQIDANGNTANIVNVGTINVIGGSNDGVRLQENGTFNNNTGGLLSITNAGDEGIQIDDTATPVSTFNNSGSIIITSSTDHAMENFGTFNNLTGGSYQALNSTDDGIRMRNTAVITNDGVIDISGSGSDDIETEDQVFTNTANAIYAIGNPIGQMEIRDNFDMGPATITFDITGTTAVTEHDQIENFSSPTALTITGATANLNWGSYIPSVGDTFKIIDGSGLVTGTFSTVTTTNSDIVTTINYSADEVEVEVIDVLSINQNVLNNTVVHPNPTKDILNIQTNYVAINSISIYDMLGKEVLFTKDVNNSIDISNLKSGIYLIKITTNEASVTKKIVKE</sequence>
<evidence type="ECO:0000259" key="3">
    <source>
        <dbReference type="Pfam" id="PF18962"/>
    </source>
</evidence>
<accession>A0ABQ2BV92</accession>